<evidence type="ECO:0000259" key="6">
    <source>
        <dbReference type="PROSITE" id="PS50249"/>
    </source>
</evidence>
<dbReference type="InterPro" id="IPR051929">
    <property type="entry name" value="VirAsm_ModProt"/>
</dbReference>
<name>A0A7C1FHB3_9CHLR</name>
<keyword evidence="4" id="KW-0862">Zinc</keyword>
<keyword evidence="3" id="KW-0378">Hydrolase</keyword>
<protein>
    <submittedName>
        <fullName evidence="7">M67 family peptidase</fullName>
    </submittedName>
</protein>
<dbReference type="CDD" id="cd08070">
    <property type="entry name" value="MPN_like"/>
    <property type="match status" value="1"/>
</dbReference>
<proteinExistence type="predicted"/>
<keyword evidence="1" id="KW-0645">Protease</keyword>
<sequence length="230" mass="25998">MIVPVCRIANRKEFSHMNAVEMNAVEAVKLPAKIVEAIIAHAREGKPEEVCGIVRGRGLTAFEAIRGQNIANDRIENYEVDPQTLLMQFAFEDAGDEMMAIYHSHPVSVAYPSATDAWNAHYPDCIYLICSLEFDDAPVLRAFRMTPHWLELDLAQLRNELPFRKVRPNLYAYFQPADQPVPEILTSLLDLIAPPFYIDFYTDAAGEIVDSRVVSIVEHPIEVLQEEVLS</sequence>
<evidence type="ECO:0000256" key="4">
    <source>
        <dbReference type="ARBA" id="ARBA00022833"/>
    </source>
</evidence>
<dbReference type="SUPFAM" id="SSF102712">
    <property type="entry name" value="JAB1/MPN domain"/>
    <property type="match status" value="1"/>
</dbReference>
<keyword evidence="5" id="KW-0482">Metalloprotease</keyword>
<dbReference type="GO" id="GO:0006508">
    <property type="term" value="P:proteolysis"/>
    <property type="evidence" value="ECO:0007669"/>
    <property type="project" value="UniProtKB-KW"/>
</dbReference>
<dbReference type="Gene3D" id="3.40.140.10">
    <property type="entry name" value="Cytidine Deaminase, domain 2"/>
    <property type="match status" value="1"/>
</dbReference>
<dbReference type="Pfam" id="PF14464">
    <property type="entry name" value="Prok-JAB"/>
    <property type="match status" value="1"/>
</dbReference>
<dbReference type="InterPro" id="IPR037518">
    <property type="entry name" value="MPN"/>
</dbReference>
<dbReference type="GO" id="GO:0008235">
    <property type="term" value="F:metalloexopeptidase activity"/>
    <property type="evidence" value="ECO:0007669"/>
    <property type="project" value="TreeGrafter"/>
</dbReference>
<organism evidence="7">
    <name type="scientific">Caldilinea aerophila</name>
    <dbReference type="NCBI Taxonomy" id="133453"/>
    <lineage>
        <taxon>Bacteria</taxon>
        <taxon>Bacillati</taxon>
        <taxon>Chloroflexota</taxon>
        <taxon>Caldilineae</taxon>
        <taxon>Caldilineales</taxon>
        <taxon>Caldilineaceae</taxon>
        <taxon>Caldilinea</taxon>
    </lineage>
</organism>
<evidence type="ECO:0000256" key="5">
    <source>
        <dbReference type="ARBA" id="ARBA00023049"/>
    </source>
</evidence>
<dbReference type="PANTHER" id="PTHR34858:SF1">
    <property type="entry name" value="CYSO-CYSTEINE PEPTIDASE"/>
    <property type="match status" value="1"/>
</dbReference>
<dbReference type="InterPro" id="IPR028090">
    <property type="entry name" value="JAB_dom_prok"/>
</dbReference>
<dbReference type="PROSITE" id="PS50249">
    <property type="entry name" value="MPN"/>
    <property type="match status" value="1"/>
</dbReference>
<evidence type="ECO:0000256" key="2">
    <source>
        <dbReference type="ARBA" id="ARBA00022723"/>
    </source>
</evidence>
<dbReference type="EMBL" id="DSMG01000166">
    <property type="protein sequence ID" value="HDX32992.1"/>
    <property type="molecule type" value="Genomic_DNA"/>
</dbReference>
<evidence type="ECO:0000256" key="1">
    <source>
        <dbReference type="ARBA" id="ARBA00022670"/>
    </source>
</evidence>
<accession>A0A7C1FHB3</accession>
<reference evidence="7" key="1">
    <citation type="journal article" date="2020" name="mSystems">
        <title>Genome- and Community-Level Interaction Insights into Carbon Utilization and Element Cycling Functions of Hydrothermarchaeota in Hydrothermal Sediment.</title>
        <authorList>
            <person name="Zhou Z."/>
            <person name="Liu Y."/>
            <person name="Xu W."/>
            <person name="Pan J."/>
            <person name="Luo Z.H."/>
            <person name="Li M."/>
        </authorList>
    </citation>
    <scope>NUCLEOTIDE SEQUENCE [LARGE SCALE GENOMIC DNA]</scope>
    <source>
        <strain evidence="7">SpSt-289</strain>
    </source>
</reference>
<dbReference type="AlphaFoldDB" id="A0A7C1FHB3"/>
<dbReference type="GO" id="GO:0008270">
    <property type="term" value="F:zinc ion binding"/>
    <property type="evidence" value="ECO:0007669"/>
    <property type="project" value="TreeGrafter"/>
</dbReference>
<gene>
    <name evidence="7" type="ORF">ENQ20_16115</name>
</gene>
<evidence type="ECO:0000313" key="7">
    <source>
        <dbReference type="EMBL" id="HDX32992.1"/>
    </source>
</evidence>
<feature type="domain" description="MPN" evidence="6">
    <location>
        <begin position="28"/>
        <end position="149"/>
    </location>
</feature>
<comment type="caution">
    <text evidence="7">The sequence shown here is derived from an EMBL/GenBank/DDBJ whole genome shotgun (WGS) entry which is preliminary data.</text>
</comment>
<dbReference type="PANTHER" id="PTHR34858">
    <property type="entry name" value="CYSO-CYSTEINE PEPTIDASE"/>
    <property type="match status" value="1"/>
</dbReference>
<keyword evidence="2" id="KW-0479">Metal-binding</keyword>
<evidence type="ECO:0000256" key="3">
    <source>
        <dbReference type="ARBA" id="ARBA00022801"/>
    </source>
</evidence>